<evidence type="ECO:0000313" key="5">
    <source>
        <dbReference type="Proteomes" id="UP000252519"/>
    </source>
</evidence>
<dbReference type="GO" id="GO:0003677">
    <property type="term" value="F:DNA binding"/>
    <property type="evidence" value="ECO:0007669"/>
    <property type="project" value="InterPro"/>
</dbReference>
<dbReference type="AlphaFoldDB" id="A0A368H4D9"/>
<evidence type="ECO:0000256" key="2">
    <source>
        <dbReference type="SAM" id="SignalP"/>
    </source>
</evidence>
<keyword evidence="2" id="KW-0732">Signal</keyword>
<dbReference type="SUPFAM" id="SSF56349">
    <property type="entry name" value="DNA breaking-rejoining enzymes"/>
    <property type="match status" value="1"/>
</dbReference>
<comment type="caution">
    <text evidence="4">The sequence shown here is derived from an EMBL/GenBank/DDBJ whole genome shotgun (WGS) entry which is preliminary data.</text>
</comment>
<dbReference type="Gene3D" id="1.10.443.10">
    <property type="entry name" value="Intergrase catalytic core"/>
    <property type="match status" value="1"/>
</dbReference>
<dbReference type="InterPro" id="IPR013762">
    <property type="entry name" value="Integrase-like_cat_sf"/>
</dbReference>
<proteinExistence type="predicted"/>
<dbReference type="OrthoDB" id="5867182at2759"/>
<dbReference type="InterPro" id="IPR002104">
    <property type="entry name" value="Integrase_catalytic"/>
</dbReference>
<dbReference type="EMBL" id="JOJR01000013">
    <property type="protein sequence ID" value="RCN51482.1"/>
    <property type="molecule type" value="Genomic_DNA"/>
</dbReference>
<accession>A0A368H4D9</accession>
<dbReference type="GO" id="GO:0015074">
    <property type="term" value="P:DNA integration"/>
    <property type="evidence" value="ECO:0007669"/>
    <property type="project" value="InterPro"/>
</dbReference>
<keyword evidence="1" id="KW-0233">DNA recombination</keyword>
<organism evidence="4 5">
    <name type="scientific">Ancylostoma caninum</name>
    <name type="common">Dog hookworm</name>
    <dbReference type="NCBI Taxonomy" id="29170"/>
    <lineage>
        <taxon>Eukaryota</taxon>
        <taxon>Metazoa</taxon>
        <taxon>Ecdysozoa</taxon>
        <taxon>Nematoda</taxon>
        <taxon>Chromadorea</taxon>
        <taxon>Rhabditida</taxon>
        <taxon>Rhabditina</taxon>
        <taxon>Rhabditomorpha</taxon>
        <taxon>Strongyloidea</taxon>
        <taxon>Ancylostomatidae</taxon>
        <taxon>Ancylostomatinae</taxon>
        <taxon>Ancylostoma</taxon>
    </lineage>
</organism>
<sequence length="149" mass="16337">MILIAFVAMLSQRIMCSSSICPYLQREGLVVTAYKEIENGSKKSGRNGSIPHPASLWEQYRGMVDQGNPEQFLFETLGGDRFKTDNAARFIKKTLEGAGLGHKGLTSHSFRGEAATTAIRGGATLLNVMRAGRWKSVKALECYIDPTPL</sequence>
<dbReference type="GO" id="GO:0006310">
    <property type="term" value="P:DNA recombination"/>
    <property type="evidence" value="ECO:0007669"/>
    <property type="project" value="UniProtKB-KW"/>
</dbReference>
<name>A0A368H4D9_ANCCA</name>
<evidence type="ECO:0000259" key="3">
    <source>
        <dbReference type="Pfam" id="PF00589"/>
    </source>
</evidence>
<dbReference type="InterPro" id="IPR011010">
    <property type="entry name" value="DNA_brk_join_enz"/>
</dbReference>
<evidence type="ECO:0000313" key="4">
    <source>
        <dbReference type="EMBL" id="RCN51482.1"/>
    </source>
</evidence>
<feature type="signal peptide" evidence="2">
    <location>
        <begin position="1"/>
        <end position="19"/>
    </location>
</feature>
<protein>
    <recommendedName>
        <fullName evidence="3">Tyr recombinase domain-containing protein</fullName>
    </recommendedName>
</protein>
<feature type="domain" description="Tyr recombinase" evidence="3">
    <location>
        <begin position="60"/>
        <end position="146"/>
    </location>
</feature>
<keyword evidence="5" id="KW-1185">Reference proteome</keyword>
<dbReference type="Pfam" id="PF00589">
    <property type="entry name" value="Phage_integrase"/>
    <property type="match status" value="1"/>
</dbReference>
<dbReference type="Proteomes" id="UP000252519">
    <property type="component" value="Unassembled WGS sequence"/>
</dbReference>
<reference evidence="4 5" key="1">
    <citation type="submission" date="2014-10" db="EMBL/GenBank/DDBJ databases">
        <title>Draft genome of the hookworm Ancylostoma caninum.</title>
        <authorList>
            <person name="Mitreva M."/>
        </authorList>
    </citation>
    <scope>NUCLEOTIDE SEQUENCE [LARGE SCALE GENOMIC DNA]</scope>
    <source>
        <strain evidence="4 5">Baltimore</strain>
    </source>
</reference>
<feature type="chain" id="PRO_5016662830" description="Tyr recombinase domain-containing protein" evidence="2">
    <location>
        <begin position="20"/>
        <end position="149"/>
    </location>
</feature>
<evidence type="ECO:0000256" key="1">
    <source>
        <dbReference type="ARBA" id="ARBA00023172"/>
    </source>
</evidence>
<gene>
    <name evidence="4" type="ORF">ANCCAN_02433</name>
</gene>